<evidence type="ECO:0000256" key="6">
    <source>
        <dbReference type="ARBA" id="ARBA00022842"/>
    </source>
</evidence>
<dbReference type="PANTHER" id="PTHR33653">
    <property type="entry name" value="RIBONUCLEASE VAPC2"/>
    <property type="match status" value="1"/>
</dbReference>
<sequence length="162" mass="18358">MRRWLLDTNVISELRKPRCDPAVKAWADAQAPDTLHLSRVTLAEIRFGIERVTDATFRGTLLAWLDDTLRPWFAGRILDIDEDVLLTWRRMVERGRKVNYTFSQPDLFIAATAAVNWLSVATRNVDDFICAEVPIFDPWTGRLIEPGAVSASADEAKRKGTS</sequence>
<dbReference type="InterPro" id="IPR022907">
    <property type="entry name" value="VapC_family"/>
</dbReference>
<feature type="domain" description="PIN" evidence="8">
    <location>
        <begin position="5"/>
        <end position="125"/>
    </location>
</feature>
<keyword evidence="6" id="KW-0460">Magnesium</keyword>
<dbReference type="SUPFAM" id="SSF88723">
    <property type="entry name" value="PIN domain-like"/>
    <property type="match status" value="1"/>
</dbReference>
<protein>
    <submittedName>
        <fullName evidence="9">Twitching motility protein PilT</fullName>
    </submittedName>
</protein>
<reference evidence="9" key="1">
    <citation type="submission" date="2018-07" db="EMBL/GenBank/DDBJ databases">
        <authorList>
            <person name="Quirk P.G."/>
            <person name="Krulwich T.A."/>
        </authorList>
    </citation>
    <scope>NUCLEOTIDE SEQUENCE</scope>
</reference>
<name>A0A380TC39_9ZZZZ</name>
<comment type="similarity">
    <text evidence="7">Belongs to the PINc/VapC protein family.</text>
</comment>
<comment type="cofactor">
    <cofactor evidence="1">
        <name>Mg(2+)</name>
        <dbReference type="ChEBI" id="CHEBI:18420"/>
    </cofactor>
</comment>
<proteinExistence type="inferred from homology"/>
<accession>A0A380TC39</accession>
<evidence type="ECO:0000259" key="8">
    <source>
        <dbReference type="Pfam" id="PF01850"/>
    </source>
</evidence>
<dbReference type="InterPro" id="IPR050556">
    <property type="entry name" value="Type_II_TA_system_RNase"/>
</dbReference>
<dbReference type="Pfam" id="PF01850">
    <property type="entry name" value="PIN"/>
    <property type="match status" value="1"/>
</dbReference>
<keyword evidence="5" id="KW-0378">Hydrolase</keyword>
<gene>
    <name evidence="9" type="ORF">DF3PB_20083</name>
</gene>
<dbReference type="GO" id="GO:0016787">
    <property type="term" value="F:hydrolase activity"/>
    <property type="evidence" value="ECO:0007669"/>
    <property type="project" value="UniProtKB-KW"/>
</dbReference>
<evidence type="ECO:0000256" key="2">
    <source>
        <dbReference type="ARBA" id="ARBA00022649"/>
    </source>
</evidence>
<dbReference type="AlphaFoldDB" id="A0A380TC39"/>
<dbReference type="InterPro" id="IPR002716">
    <property type="entry name" value="PIN_dom"/>
</dbReference>
<dbReference type="InterPro" id="IPR029060">
    <property type="entry name" value="PIN-like_dom_sf"/>
</dbReference>
<dbReference type="GO" id="GO:0004540">
    <property type="term" value="F:RNA nuclease activity"/>
    <property type="evidence" value="ECO:0007669"/>
    <property type="project" value="InterPro"/>
</dbReference>
<keyword evidence="4" id="KW-0479">Metal-binding</keyword>
<evidence type="ECO:0000256" key="7">
    <source>
        <dbReference type="ARBA" id="ARBA00038093"/>
    </source>
</evidence>
<organism evidence="9">
    <name type="scientific">metagenome</name>
    <dbReference type="NCBI Taxonomy" id="256318"/>
    <lineage>
        <taxon>unclassified sequences</taxon>
        <taxon>metagenomes</taxon>
    </lineage>
</organism>
<evidence type="ECO:0000256" key="5">
    <source>
        <dbReference type="ARBA" id="ARBA00022801"/>
    </source>
</evidence>
<dbReference type="PANTHER" id="PTHR33653:SF1">
    <property type="entry name" value="RIBONUCLEASE VAPC2"/>
    <property type="match status" value="1"/>
</dbReference>
<dbReference type="GO" id="GO:0046872">
    <property type="term" value="F:metal ion binding"/>
    <property type="evidence" value="ECO:0007669"/>
    <property type="project" value="UniProtKB-KW"/>
</dbReference>
<evidence type="ECO:0000256" key="1">
    <source>
        <dbReference type="ARBA" id="ARBA00001946"/>
    </source>
</evidence>
<keyword evidence="2" id="KW-1277">Toxin-antitoxin system</keyword>
<dbReference type="CDD" id="cd18746">
    <property type="entry name" value="PIN_VapC4-5_FitB-like"/>
    <property type="match status" value="1"/>
</dbReference>
<evidence type="ECO:0000313" key="9">
    <source>
        <dbReference type="EMBL" id="SUS05615.1"/>
    </source>
</evidence>
<dbReference type="EMBL" id="UIDG01000112">
    <property type="protein sequence ID" value="SUS05615.1"/>
    <property type="molecule type" value="Genomic_DNA"/>
</dbReference>
<dbReference type="Gene3D" id="3.40.50.1010">
    <property type="entry name" value="5'-nuclease"/>
    <property type="match status" value="1"/>
</dbReference>
<evidence type="ECO:0000256" key="3">
    <source>
        <dbReference type="ARBA" id="ARBA00022722"/>
    </source>
</evidence>
<evidence type="ECO:0000256" key="4">
    <source>
        <dbReference type="ARBA" id="ARBA00022723"/>
    </source>
</evidence>
<dbReference type="HAMAP" id="MF_00265">
    <property type="entry name" value="VapC_Nob1"/>
    <property type="match status" value="1"/>
</dbReference>
<keyword evidence="3" id="KW-0540">Nuclease</keyword>